<reference evidence="1 2" key="1">
    <citation type="submission" date="2018-05" db="EMBL/GenBank/DDBJ databases">
        <title>Genomic Encyclopedia of Type Strains, Phase IV (KMG-IV): sequencing the most valuable type-strain genomes for metagenomic binning, comparative biology and taxonomic classification.</title>
        <authorList>
            <person name="Goeker M."/>
        </authorList>
    </citation>
    <scope>NUCLEOTIDE SEQUENCE [LARGE SCALE GENOMIC DNA]</scope>
    <source>
        <strain evidence="1 2">DSM 23606</strain>
    </source>
</reference>
<dbReference type="Proteomes" id="UP000246569">
    <property type="component" value="Unassembled WGS sequence"/>
</dbReference>
<dbReference type="AlphaFoldDB" id="A0A317MS50"/>
<evidence type="ECO:0000313" key="2">
    <source>
        <dbReference type="Proteomes" id="UP000246569"/>
    </source>
</evidence>
<dbReference type="RefSeq" id="WP_110020206.1">
    <property type="nucleotide sequence ID" value="NZ_QGTJ01000013.1"/>
</dbReference>
<dbReference type="OrthoDB" id="9814777at2"/>
<dbReference type="Pfam" id="PF05721">
    <property type="entry name" value="PhyH"/>
    <property type="match status" value="1"/>
</dbReference>
<gene>
    <name evidence="1" type="ORF">C7443_11337</name>
</gene>
<dbReference type="EMBL" id="QGTJ01000013">
    <property type="protein sequence ID" value="PWV58856.1"/>
    <property type="molecule type" value="Genomic_DNA"/>
</dbReference>
<name>A0A317MS50_9GAMM</name>
<dbReference type="GO" id="GO:0005506">
    <property type="term" value="F:iron ion binding"/>
    <property type="evidence" value="ECO:0007669"/>
    <property type="project" value="UniProtKB-ARBA"/>
</dbReference>
<proteinExistence type="predicted"/>
<comment type="caution">
    <text evidence="1">The sequence shown here is derived from an EMBL/GenBank/DDBJ whole genome shotgun (WGS) entry which is preliminary data.</text>
</comment>
<dbReference type="GO" id="GO:0016706">
    <property type="term" value="F:2-oxoglutarate-dependent dioxygenase activity"/>
    <property type="evidence" value="ECO:0007669"/>
    <property type="project" value="UniProtKB-ARBA"/>
</dbReference>
<accession>A0A317MS50</accession>
<dbReference type="PANTHER" id="PTHR20883">
    <property type="entry name" value="PHYTANOYL-COA DIOXYGENASE DOMAIN CONTAINING 1"/>
    <property type="match status" value="1"/>
</dbReference>
<organism evidence="1 2">
    <name type="scientific">Plasticicumulans acidivorans</name>
    <dbReference type="NCBI Taxonomy" id="886464"/>
    <lineage>
        <taxon>Bacteria</taxon>
        <taxon>Pseudomonadati</taxon>
        <taxon>Pseudomonadota</taxon>
        <taxon>Gammaproteobacteria</taxon>
        <taxon>Candidatus Competibacteraceae</taxon>
        <taxon>Plasticicumulans</taxon>
    </lineage>
</organism>
<dbReference type="InterPro" id="IPR008775">
    <property type="entry name" value="Phytyl_CoA_dOase-like"/>
</dbReference>
<protein>
    <submittedName>
        <fullName evidence="1">Phytanoyl-CoA dioxygenase PhyH</fullName>
    </submittedName>
</protein>
<dbReference type="SUPFAM" id="SSF51197">
    <property type="entry name" value="Clavaminate synthase-like"/>
    <property type="match status" value="1"/>
</dbReference>
<keyword evidence="2" id="KW-1185">Reference proteome</keyword>
<keyword evidence="1" id="KW-0223">Dioxygenase</keyword>
<dbReference type="PANTHER" id="PTHR20883:SF46">
    <property type="entry name" value="PHYTANOYL-COA HYDROXYLASE"/>
    <property type="match status" value="1"/>
</dbReference>
<dbReference type="Gene3D" id="2.60.120.620">
    <property type="entry name" value="q2cbj1_9rhob like domain"/>
    <property type="match status" value="1"/>
</dbReference>
<sequence>MLELTPAQIAQFREDGFLIVEKAIDLDLVERVRSRFEPLFLQQDFETGMRPDEVNLPQGDPPYTQQICNGWRGDRTIASLSFKAEVGRAIAQLAGFSGTRLVVDNVLWKPPAGRPIGFHQDSAYLYWLDRPELVTCWVSLDQTSADGGPIMYVRGSHRWGNAAPILQFHGPDDDLREAREWAEARGETLDLVPVVVPPGGVAFHSGWTWHGSRVNRSDQHRRSLAIHCCAADVRYNPAGFMKGTGPVYSRYMHFGSDVVDENYFPITWHESGYRTPGLDDYIAHGWSGAAAQAAA</sequence>
<keyword evidence="1" id="KW-0560">Oxidoreductase</keyword>
<evidence type="ECO:0000313" key="1">
    <source>
        <dbReference type="EMBL" id="PWV58856.1"/>
    </source>
</evidence>